<gene>
    <name evidence="2" type="ORF">AAF712_007188</name>
</gene>
<sequence>MKGLFRNTITSDDRHVISQFLLDAEKEMRDWQAEINRLRSAMHRLENRRNGLKKTMERCRSLLSPVHRLPAEVLALIFSFCSEAPGLVRPSCCPVVLQVVRVCGRWRDVGLGTPSLWSSIGIAFQDWRDKAKSLIALTQLFMERSKQSPLDLWIEFGTEDAAESDPGHESGHPFMPVIAALSRNCGRWRSLTIRIPRPFAQHARLFFGGVQEQSFPCLQELRLLGATPGVGASNSALGFPDNLLGFFTHCPSLHILNVSARFLTHRLALPLHQIRTLSIQTSYFPPALAFVALQPRLENLMLSAVGGNPDAQAYNGHIISDTIRKLSAVLEGQKDVTTLSHLTLPALTSLTMEAAPVKWKVWDESPVTDLVARSGCSLTSLSIKWIPMTDRQLIRLLEQTPTLSSLHIEEVPGKTANAIVTGPFLRRLVVDHEDVILQCGRSLLPSLTDLTVVIRAPGLVEQEIFDAVSSRQILDPLDVKEFGVKCLKSISIIVMGGDAAEYSMSSLECFRDTGLRLRIGHKPLILGA</sequence>
<dbReference type="EMBL" id="JBBXMP010000042">
    <property type="protein sequence ID" value="KAL0065884.1"/>
    <property type="molecule type" value="Genomic_DNA"/>
</dbReference>
<keyword evidence="3" id="KW-1185">Reference proteome</keyword>
<evidence type="ECO:0008006" key="4">
    <source>
        <dbReference type="Google" id="ProtNLM"/>
    </source>
</evidence>
<name>A0ABR2ZXK2_9AGAR</name>
<dbReference type="Gene3D" id="3.80.10.10">
    <property type="entry name" value="Ribonuclease Inhibitor"/>
    <property type="match status" value="1"/>
</dbReference>
<protein>
    <recommendedName>
        <fullName evidence="4">F-box domain-containing protein</fullName>
    </recommendedName>
</protein>
<evidence type="ECO:0000256" key="1">
    <source>
        <dbReference type="SAM" id="Coils"/>
    </source>
</evidence>
<dbReference type="Gene3D" id="1.20.1280.50">
    <property type="match status" value="1"/>
</dbReference>
<organism evidence="2 3">
    <name type="scientific">Marasmius tenuissimus</name>
    <dbReference type="NCBI Taxonomy" id="585030"/>
    <lineage>
        <taxon>Eukaryota</taxon>
        <taxon>Fungi</taxon>
        <taxon>Dikarya</taxon>
        <taxon>Basidiomycota</taxon>
        <taxon>Agaricomycotina</taxon>
        <taxon>Agaricomycetes</taxon>
        <taxon>Agaricomycetidae</taxon>
        <taxon>Agaricales</taxon>
        <taxon>Marasmiineae</taxon>
        <taxon>Marasmiaceae</taxon>
        <taxon>Marasmius</taxon>
    </lineage>
</organism>
<feature type="coiled-coil region" evidence="1">
    <location>
        <begin position="21"/>
        <end position="62"/>
    </location>
</feature>
<dbReference type="Proteomes" id="UP001437256">
    <property type="component" value="Unassembled WGS sequence"/>
</dbReference>
<accession>A0ABR2ZXK2</accession>
<keyword evidence="1" id="KW-0175">Coiled coil</keyword>
<dbReference type="InterPro" id="IPR032675">
    <property type="entry name" value="LRR_dom_sf"/>
</dbReference>
<proteinExistence type="predicted"/>
<dbReference type="SUPFAM" id="SSF52047">
    <property type="entry name" value="RNI-like"/>
    <property type="match status" value="1"/>
</dbReference>
<evidence type="ECO:0000313" key="2">
    <source>
        <dbReference type="EMBL" id="KAL0065884.1"/>
    </source>
</evidence>
<comment type="caution">
    <text evidence="2">The sequence shown here is derived from an EMBL/GenBank/DDBJ whole genome shotgun (WGS) entry which is preliminary data.</text>
</comment>
<reference evidence="2 3" key="1">
    <citation type="submission" date="2024-05" db="EMBL/GenBank/DDBJ databases">
        <title>A draft genome resource for the thread blight pathogen Marasmius tenuissimus strain MS-2.</title>
        <authorList>
            <person name="Yulfo-Soto G.E."/>
            <person name="Baruah I.K."/>
            <person name="Amoako-Attah I."/>
            <person name="Bukari Y."/>
            <person name="Meinhardt L.W."/>
            <person name="Bailey B.A."/>
            <person name="Cohen S.P."/>
        </authorList>
    </citation>
    <scope>NUCLEOTIDE SEQUENCE [LARGE SCALE GENOMIC DNA]</scope>
    <source>
        <strain evidence="2 3">MS-2</strain>
    </source>
</reference>
<evidence type="ECO:0000313" key="3">
    <source>
        <dbReference type="Proteomes" id="UP001437256"/>
    </source>
</evidence>